<dbReference type="Proteomes" id="UP000095286">
    <property type="component" value="Unplaced"/>
</dbReference>
<dbReference type="WBParaSite" id="RSKR_0001106800.1">
    <property type="protein sequence ID" value="RSKR_0001106800.1"/>
    <property type="gene ID" value="RSKR_0001106800"/>
</dbReference>
<reference evidence="2" key="1">
    <citation type="submission" date="2016-11" db="UniProtKB">
        <authorList>
            <consortium name="WormBaseParasite"/>
        </authorList>
    </citation>
    <scope>IDENTIFICATION</scope>
    <source>
        <strain evidence="2">KR3021</strain>
    </source>
</reference>
<proteinExistence type="predicted"/>
<evidence type="ECO:0000313" key="1">
    <source>
        <dbReference type="Proteomes" id="UP000095286"/>
    </source>
</evidence>
<name>A0AC35UFI5_9BILA</name>
<accession>A0AC35UFI5</accession>
<evidence type="ECO:0000313" key="2">
    <source>
        <dbReference type="WBParaSite" id="RSKR_0001106800.1"/>
    </source>
</evidence>
<organism evidence="1 2">
    <name type="scientific">Rhabditophanes sp. KR3021</name>
    <dbReference type="NCBI Taxonomy" id="114890"/>
    <lineage>
        <taxon>Eukaryota</taxon>
        <taxon>Metazoa</taxon>
        <taxon>Ecdysozoa</taxon>
        <taxon>Nematoda</taxon>
        <taxon>Chromadorea</taxon>
        <taxon>Rhabditida</taxon>
        <taxon>Tylenchina</taxon>
        <taxon>Panagrolaimomorpha</taxon>
        <taxon>Strongyloidoidea</taxon>
        <taxon>Alloionematidae</taxon>
        <taxon>Rhabditophanes</taxon>
    </lineage>
</organism>
<protein>
    <submittedName>
        <fullName evidence="2">Phosphate transporter</fullName>
    </submittedName>
</protein>
<sequence>MIRRGDISSTIKMDVVTSMVDLAGWQHDALWALIVGAILAFLMSMGLGANDVSNAFGTSVGSKVLTLFQAYVLATIFETLGSVLVGYNVTDTVRKSIINTDMYNSEPRTLLIGQVAILGGCAAWLIMATIMKWPVSSTQSIVGATIGMSVVMKGFNGISVSEVIKICSSWVISPILSGSISMILYIIVDHSVLRRKTPFKCGLKVLPIFYFCCLTFNTFAVVYQGSTIIGLKSVPLGLSFGIAFAVGGLTFVIMQFFVKPRLSKWIDKTTPDVTIGSVKTISTGPEFTNVSEVATLEKIDECVETRTQARDGTFKGFVKWFLPLKDRKTSPRVLKIFSSIQIFTACFAGFAHGANDVANSVAPLAALLSIYRMGNTLQSEETPIYVLLFGVLGICLGLWLFGHRVIETVGQRMTEINPASGFTIEFGAAVTALLASKAGLPISTTHCLVGSVVFVSAMKSEEAIDWSIFKGIVFSWIVTLPVSALFAGGLMRLLILFH</sequence>